<evidence type="ECO:0000256" key="7">
    <source>
        <dbReference type="PIRNR" id="PIRNR036421"/>
    </source>
</evidence>
<dbReference type="PIRSF" id="PIRSF036421">
    <property type="entry name" value="Tricorn_protease"/>
    <property type="match status" value="1"/>
</dbReference>
<dbReference type="Gene3D" id="3.90.226.10">
    <property type="entry name" value="2-enoyl-CoA Hydratase, Chain A, domain 1"/>
    <property type="match status" value="1"/>
</dbReference>
<dbReference type="OrthoDB" id="9758793at2"/>
<evidence type="ECO:0000259" key="11">
    <source>
        <dbReference type="PROSITE" id="PS50106"/>
    </source>
</evidence>
<evidence type="ECO:0000256" key="5">
    <source>
        <dbReference type="ARBA" id="ARBA00022801"/>
    </source>
</evidence>
<evidence type="ECO:0000256" key="2">
    <source>
        <dbReference type="ARBA" id="ARBA00008524"/>
    </source>
</evidence>
<name>A0A1M6I0N5_9BACT</name>
<comment type="subcellular location">
    <subcellularLocation>
        <location evidence="1 7">Cytoplasm</location>
    </subcellularLocation>
</comment>
<dbReference type="Gene3D" id="3.30.750.44">
    <property type="match status" value="1"/>
</dbReference>
<feature type="active site" description="Charge relay system" evidence="8">
    <location>
        <position position="823"/>
    </location>
</feature>
<evidence type="ECO:0000256" key="8">
    <source>
        <dbReference type="PIRSR" id="PIRSR036421-1"/>
    </source>
</evidence>
<evidence type="ECO:0000256" key="4">
    <source>
        <dbReference type="ARBA" id="ARBA00022670"/>
    </source>
</evidence>
<dbReference type="Proteomes" id="UP000184510">
    <property type="component" value="Unassembled WGS sequence"/>
</dbReference>
<feature type="compositionally biased region" description="Basic and acidic residues" evidence="9">
    <location>
        <begin position="530"/>
        <end position="586"/>
    </location>
</feature>
<dbReference type="Pfam" id="PF07676">
    <property type="entry name" value="PD40"/>
    <property type="match status" value="1"/>
</dbReference>
<feature type="compositionally biased region" description="Pro residues" evidence="9">
    <location>
        <begin position="587"/>
        <end position="601"/>
    </location>
</feature>
<dbReference type="PROSITE" id="PS50106">
    <property type="entry name" value="PDZ"/>
    <property type="match status" value="1"/>
</dbReference>
<dbReference type="SUPFAM" id="SSF50156">
    <property type="entry name" value="PDZ domain-like"/>
    <property type="match status" value="1"/>
</dbReference>
<feature type="chain" id="PRO_5012974580" description="Tricorn protease homolog" evidence="10">
    <location>
        <begin position="19"/>
        <end position="1158"/>
    </location>
</feature>
<dbReference type="PANTHER" id="PTHR43253:SF1">
    <property type="entry name" value="TRICORN PROTEASE HOMOLOG 2-RELATED"/>
    <property type="match status" value="1"/>
</dbReference>
<dbReference type="CDD" id="cd07562">
    <property type="entry name" value="Peptidase_S41_TRI"/>
    <property type="match status" value="1"/>
</dbReference>
<dbReference type="GO" id="GO:0005737">
    <property type="term" value="C:cytoplasm"/>
    <property type="evidence" value="ECO:0007669"/>
    <property type="project" value="UniProtKB-SubCell"/>
</dbReference>
<dbReference type="AlphaFoldDB" id="A0A1M6I0N5"/>
<sequence>MRFIVIPLISLSALGSLAHGATDMLNPVTPSLSPDGSKLVFSWNGDIWISNSAGGDAERLTTHPGTEIYPLFSRDGKTLYFNSNQSGSLQVWKLDLMKRGKPVQVTHHSETTLVEDISPDDSQLYLRAYRDFPGRNPLRLYTQDVEGEHAEKLLFDAYGEDARISPDGSKLLFVREGVETYRKGYTGSQASQVWLYDFSTGEYTQPVKSQFGCKDPVWLPDGSGFYYANGEGGTWNLWKYTFANSENSQLTQFKDDGVLTPTLSRDGSTLIFRRLFHYYKWDPSIGGDGERIQLTHSEDLQILMEKDLKINTTSDADFSGSGLEIVFTANDDLYAMDTVLREPNQITSTFSREYNVVFSKDSQAVFFIQDDGINTKLCKITKKDASKYWWEAQEFDTEVVIDSPVTLDTFYPSPDGKQLAYTTIDGKLWISDINGKDSKVLTAAWDTPSFEWSPDSKWITYAHQNDNFNGDVFLTKADGSMEAVNISQHPDNDFGPTFSPDGKKIAFVGRRYGSSYDIFYVDLTSIGSGKSERAQRIENARKAMKKDPAYKKKEEPSKKAEPEKPEEPKKEEPAKEPKKDEPDTPNKPEPPSPNQPDPNNQPDPKKVPANPQPQPKADPDPDPDDQSKQEEPATKKEEKDDESTAAEDETDKQEEESPYDLTNIQKRIERIQVRGSTPNKLVWTSDSKSIIFQTSGGKSTYIVEAKEKGATKEYIKATGSPLRMEKGNKLYWVSKGIPSVATGGKSSGYPFTVFTTQNRVDFQRLLFRGAWRTMRDGFYDEHLNGKNWLGMLSKYEHAAASAPSMKDFDRYVAMLLGELNASHTGFRSKPWQSTWSKRSAWKDEVAHFGLIFDPEHQGEGLKVKEVLPTSPADEQRSKIEAGEIILSIDENKVQSDTAVSKVLTGRLSEARSLEVKGLDGETRSVEIQPISFGEARELAAENNIEKTREMVEKLSNGRLGYIHIARMMWDEFEKFERHLYENGAGKDGLIIDVRDNGGGFTTDHLLTALTQPRHAFTIPRNGGPGYPQDRFVYATWDKPIIVLCNQNSFSNAEIFSHAIKTLNRGKLVGVQTAGGVISAGQVNVLGYGSLRYPFRGWFVIDSGKDMELNGAKPDFEIWPMPGEIPAGIDHQLEKAVEVLTKEIKDKPSQFPKAQYHNR</sequence>
<feature type="active site" description="Charge relay system" evidence="8">
    <location>
        <position position="1107"/>
    </location>
</feature>
<dbReference type="Pfam" id="PF03572">
    <property type="entry name" value="Peptidase_S41"/>
    <property type="match status" value="1"/>
</dbReference>
<dbReference type="GO" id="GO:0008236">
    <property type="term" value="F:serine-type peptidase activity"/>
    <property type="evidence" value="ECO:0007669"/>
    <property type="project" value="UniProtKB-UniRule"/>
</dbReference>
<dbReference type="InterPro" id="IPR001478">
    <property type="entry name" value="PDZ"/>
</dbReference>
<comment type="function">
    <text evidence="7">Degrades oligopeptides.</text>
</comment>
<feature type="active site" description="Nucleophile" evidence="8">
    <location>
        <position position="1050"/>
    </location>
</feature>
<evidence type="ECO:0000256" key="1">
    <source>
        <dbReference type="ARBA" id="ARBA00004496"/>
    </source>
</evidence>
<feature type="compositionally biased region" description="Acidic residues" evidence="9">
    <location>
        <begin position="639"/>
        <end position="658"/>
    </location>
</feature>
<evidence type="ECO:0000313" key="12">
    <source>
        <dbReference type="EMBL" id="SHJ27998.1"/>
    </source>
</evidence>
<dbReference type="SUPFAM" id="SSF52096">
    <property type="entry name" value="ClpP/crotonase"/>
    <property type="match status" value="1"/>
</dbReference>
<dbReference type="STRING" id="1123071.SAMN02745181_1642"/>
<dbReference type="InterPro" id="IPR011659">
    <property type="entry name" value="WD40"/>
</dbReference>
<evidence type="ECO:0000256" key="3">
    <source>
        <dbReference type="ARBA" id="ARBA00022490"/>
    </source>
</evidence>
<dbReference type="EC" id="3.4.21.-" evidence="7"/>
<proteinExistence type="inferred from homology"/>
<dbReference type="EMBL" id="FQYR01000003">
    <property type="protein sequence ID" value="SHJ27998.1"/>
    <property type="molecule type" value="Genomic_DNA"/>
</dbReference>
<dbReference type="InterPro" id="IPR036034">
    <property type="entry name" value="PDZ_sf"/>
</dbReference>
<dbReference type="InterPro" id="IPR029045">
    <property type="entry name" value="ClpP/crotonase-like_dom_sf"/>
</dbReference>
<dbReference type="InterPro" id="IPR011042">
    <property type="entry name" value="6-blade_b-propeller_TolB-like"/>
</dbReference>
<dbReference type="InterPro" id="IPR012393">
    <property type="entry name" value="Tricorn_protease"/>
</dbReference>
<dbReference type="InterPro" id="IPR005151">
    <property type="entry name" value="Tail-specific_protease"/>
</dbReference>
<dbReference type="GO" id="GO:0006508">
    <property type="term" value="P:proteolysis"/>
    <property type="evidence" value="ECO:0007669"/>
    <property type="project" value="UniProtKB-UniRule"/>
</dbReference>
<dbReference type="SMART" id="SM00245">
    <property type="entry name" value="TSPc"/>
    <property type="match status" value="1"/>
</dbReference>
<dbReference type="Pfam" id="PF26549">
    <property type="entry name" value="Tricorn_N"/>
    <property type="match status" value="1"/>
</dbReference>
<evidence type="ECO:0000256" key="10">
    <source>
        <dbReference type="SAM" id="SignalP"/>
    </source>
</evidence>
<keyword evidence="6 7" id="KW-0720">Serine protease</keyword>
<keyword evidence="13" id="KW-1185">Reference proteome</keyword>
<comment type="similarity">
    <text evidence="2 7">Belongs to the peptidase S41B family.</text>
</comment>
<evidence type="ECO:0000313" key="13">
    <source>
        <dbReference type="Proteomes" id="UP000184510"/>
    </source>
</evidence>
<dbReference type="PANTHER" id="PTHR43253">
    <property type="entry name" value="TRICORN PROTEASE HOMOLOG 2-RELATED"/>
    <property type="match status" value="1"/>
</dbReference>
<organism evidence="12 13">
    <name type="scientific">Rubritalea squalenifaciens DSM 18772</name>
    <dbReference type="NCBI Taxonomy" id="1123071"/>
    <lineage>
        <taxon>Bacteria</taxon>
        <taxon>Pseudomonadati</taxon>
        <taxon>Verrucomicrobiota</taxon>
        <taxon>Verrucomicrobiia</taxon>
        <taxon>Verrucomicrobiales</taxon>
        <taxon>Rubritaleaceae</taxon>
        <taxon>Rubritalea</taxon>
    </lineage>
</organism>
<dbReference type="SUPFAM" id="SSF69304">
    <property type="entry name" value="Tricorn protease N-terminal domain"/>
    <property type="match status" value="1"/>
</dbReference>
<dbReference type="Gene3D" id="2.120.10.30">
    <property type="entry name" value="TolB, C-terminal domain"/>
    <property type="match status" value="1"/>
</dbReference>
<feature type="region of interest" description="Disordered" evidence="9">
    <location>
        <begin position="530"/>
        <end position="663"/>
    </location>
</feature>
<keyword evidence="10" id="KW-0732">Signal</keyword>
<gene>
    <name evidence="12" type="ORF">SAMN02745181_1642</name>
</gene>
<dbReference type="Gene3D" id="2.30.42.10">
    <property type="match status" value="1"/>
</dbReference>
<feature type="signal peptide" evidence="10">
    <location>
        <begin position="1"/>
        <end position="18"/>
    </location>
</feature>
<dbReference type="RefSeq" id="WP_143183249.1">
    <property type="nucleotide sequence ID" value="NZ_FQYR01000003.1"/>
</dbReference>
<reference evidence="12 13" key="1">
    <citation type="submission" date="2016-11" db="EMBL/GenBank/DDBJ databases">
        <authorList>
            <person name="Jaros S."/>
            <person name="Januszkiewicz K."/>
            <person name="Wedrychowicz H."/>
        </authorList>
    </citation>
    <scope>NUCLEOTIDE SEQUENCE [LARGE SCALE GENOMIC DNA]</scope>
    <source>
        <strain evidence="12 13">DSM 18772</strain>
    </source>
</reference>
<protein>
    <recommendedName>
        <fullName evidence="7">Tricorn protease homolog</fullName>
        <ecNumber evidence="7">3.4.21.-</ecNumber>
    </recommendedName>
</protein>
<evidence type="ECO:0000256" key="9">
    <source>
        <dbReference type="SAM" id="MobiDB-lite"/>
    </source>
</evidence>
<dbReference type="Pfam" id="PF14684">
    <property type="entry name" value="Tricorn_C1"/>
    <property type="match status" value="1"/>
</dbReference>
<dbReference type="InParanoid" id="A0A1M6I0N5"/>
<evidence type="ECO:0000256" key="6">
    <source>
        <dbReference type="ARBA" id="ARBA00022825"/>
    </source>
</evidence>
<feature type="compositionally biased region" description="Basic and acidic residues" evidence="9">
    <location>
        <begin position="625"/>
        <end position="638"/>
    </location>
</feature>
<dbReference type="Gene3D" id="2.120.10.60">
    <property type="entry name" value="Tricorn protease N-terminal domain"/>
    <property type="match status" value="1"/>
</dbReference>
<keyword evidence="3 7" id="KW-0963">Cytoplasm</keyword>
<accession>A0A1M6I0N5</accession>
<keyword evidence="4 7" id="KW-0645">Protease</keyword>
<keyword evidence="5 7" id="KW-0378">Hydrolase</keyword>
<feature type="domain" description="PDZ" evidence="11">
    <location>
        <begin position="842"/>
        <end position="895"/>
    </location>
</feature>
<dbReference type="InterPro" id="IPR028204">
    <property type="entry name" value="Tricorn_C1"/>
</dbReference>
<dbReference type="SUPFAM" id="SSF82171">
    <property type="entry name" value="DPP6 N-terminal domain-like"/>
    <property type="match status" value="1"/>
</dbReference>